<dbReference type="HAMAP" id="MF_01341">
    <property type="entry name" value="Ribosomal_uL15"/>
    <property type="match status" value="1"/>
</dbReference>
<organism evidence="7 8">
    <name type="scientific">Candidatus Portnoybacteria bacterium CG10_big_fil_rev_8_21_14_0_10_38_18</name>
    <dbReference type="NCBI Taxonomy" id="1974813"/>
    <lineage>
        <taxon>Bacteria</taxon>
        <taxon>Candidatus Portnoyibacteriota</taxon>
    </lineage>
</organism>
<proteinExistence type="inferred from homology"/>
<gene>
    <name evidence="4" type="primary">rplO</name>
    <name evidence="7" type="ORF">COU82_01060</name>
</gene>
<keyword evidence="4" id="KW-0699">rRNA-binding</keyword>
<reference evidence="8" key="1">
    <citation type="submission" date="2017-09" db="EMBL/GenBank/DDBJ databases">
        <title>Depth-based differentiation of microbial function through sediment-hosted aquifers and enrichment of novel symbionts in the deep terrestrial subsurface.</title>
        <authorList>
            <person name="Probst A.J."/>
            <person name="Ladd B."/>
            <person name="Jarett J.K."/>
            <person name="Geller-Mcgrath D.E."/>
            <person name="Sieber C.M.K."/>
            <person name="Emerson J.B."/>
            <person name="Anantharaman K."/>
            <person name="Thomas B.C."/>
            <person name="Malmstrom R."/>
            <person name="Stieglmeier M."/>
            <person name="Klingl A."/>
            <person name="Woyke T."/>
            <person name="Ryan C.M."/>
            <person name="Banfield J.F."/>
        </authorList>
    </citation>
    <scope>NUCLEOTIDE SEQUENCE [LARGE SCALE GENOMIC DNA]</scope>
</reference>
<evidence type="ECO:0000256" key="4">
    <source>
        <dbReference type="HAMAP-Rule" id="MF_01341"/>
    </source>
</evidence>
<keyword evidence="2 4" id="KW-0689">Ribosomal protein</keyword>
<dbReference type="GO" id="GO:0022625">
    <property type="term" value="C:cytosolic large ribosomal subunit"/>
    <property type="evidence" value="ECO:0007669"/>
    <property type="project" value="TreeGrafter"/>
</dbReference>
<comment type="subunit">
    <text evidence="4">Part of the 50S ribosomal subunit.</text>
</comment>
<sequence length="139" mass="15893">MQLHQVKPIHKQKEKKRVGRGGKHGTYSGRGIKGQKARAGRKLRPEIRDFIKKIPKKRGYRFKSIKPKPEIINLIDLEKHFNDGDIVNPQTLLEKGLISRIKGRTPEVKILGVGELKKKLKIENCKMSKSAAKVLEIKK</sequence>
<comment type="similarity">
    <text evidence="1 4">Belongs to the universal ribosomal protein uL15 family.</text>
</comment>
<evidence type="ECO:0000313" key="8">
    <source>
        <dbReference type="Proteomes" id="UP000231648"/>
    </source>
</evidence>
<keyword evidence="3 4" id="KW-0687">Ribonucleoprotein</keyword>
<comment type="function">
    <text evidence="4">Binds to the 23S rRNA.</text>
</comment>
<comment type="caution">
    <text evidence="7">The sequence shown here is derived from an EMBL/GenBank/DDBJ whole genome shotgun (WGS) entry which is preliminary data.</text>
</comment>
<evidence type="ECO:0000256" key="3">
    <source>
        <dbReference type="ARBA" id="ARBA00023274"/>
    </source>
</evidence>
<dbReference type="Gene3D" id="3.100.10.10">
    <property type="match status" value="1"/>
</dbReference>
<feature type="compositionally biased region" description="Basic residues" evidence="5">
    <location>
        <begin position="7"/>
        <end position="23"/>
    </location>
</feature>
<dbReference type="InterPro" id="IPR036227">
    <property type="entry name" value="Ribosomal_uL15/eL18_sf"/>
</dbReference>
<dbReference type="Proteomes" id="UP000231648">
    <property type="component" value="Unassembled WGS sequence"/>
</dbReference>
<dbReference type="InterPro" id="IPR005749">
    <property type="entry name" value="Ribosomal_uL15_bac-type"/>
</dbReference>
<dbReference type="PANTHER" id="PTHR12934:SF11">
    <property type="entry name" value="LARGE RIBOSOMAL SUBUNIT PROTEIN UL15M"/>
    <property type="match status" value="1"/>
</dbReference>
<evidence type="ECO:0000256" key="2">
    <source>
        <dbReference type="ARBA" id="ARBA00022980"/>
    </source>
</evidence>
<feature type="domain" description="Large ribosomal subunit protein uL15/eL18" evidence="6">
    <location>
        <begin position="71"/>
        <end position="134"/>
    </location>
</feature>
<dbReference type="AlphaFoldDB" id="A0A2M8KCE1"/>
<dbReference type="GO" id="GO:0019843">
    <property type="term" value="F:rRNA binding"/>
    <property type="evidence" value="ECO:0007669"/>
    <property type="project" value="UniProtKB-UniRule"/>
</dbReference>
<dbReference type="PANTHER" id="PTHR12934">
    <property type="entry name" value="50S RIBOSOMAL PROTEIN L15"/>
    <property type="match status" value="1"/>
</dbReference>
<dbReference type="InterPro" id="IPR021131">
    <property type="entry name" value="Ribosomal_uL15/eL18"/>
</dbReference>
<protein>
    <recommendedName>
        <fullName evidence="4">Large ribosomal subunit protein uL15</fullName>
    </recommendedName>
</protein>
<accession>A0A2M8KCE1</accession>
<dbReference type="GO" id="GO:0006412">
    <property type="term" value="P:translation"/>
    <property type="evidence" value="ECO:0007669"/>
    <property type="project" value="UniProtKB-UniRule"/>
</dbReference>
<keyword evidence="4" id="KW-0694">RNA-binding</keyword>
<feature type="region of interest" description="Disordered" evidence="5">
    <location>
        <begin position="1"/>
        <end position="40"/>
    </location>
</feature>
<evidence type="ECO:0000256" key="5">
    <source>
        <dbReference type="SAM" id="MobiDB-lite"/>
    </source>
</evidence>
<evidence type="ECO:0000313" key="7">
    <source>
        <dbReference type="EMBL" id="PJE57591.1"/>
    </source>
</evidence>
<dbReference type="InterPro" id="IPR030878">
    <property type="entry name" value="Ribosomal_uL15"/>
</dbReference>
<dbReference type="Pfam" id="PF00828">
    <property type="entry name" value="Ribosomal_L27A"/>
    <property type="match status" value="1"/>
</dbReference>
<evidence type="ECO:0000256" key="1">
    <source>
        <dbReference type="ARBA" id="ARBA00007320"/>
    </source>
</evidence>
<dbReference type="GO" id="GO:0003735">
    <property type="term" value="F:structural constituent of ribosome"/>
    <property type="evidence" value="ECO:0007669"/>
    <property type="project" value="InterPro"/>
</dbReference>
<dbReference type="SUPFAM" id="SSF52080">
    <property type="entry name" value="Ribosomal proteins L15p and L18e"/>
    <property type="match status" value="1"/>
</dbReference>
<evidence type="ECO:0000259" key="6">
    <source>
        <dbReference type="Pfam" id="PF00828"/>
    </source>
</evidence>
<dbReference type="EMBL" id="PFDX01000012">
    <property type="protein sequence ID" value="PJE57591.1"/>
    <property type="molecule type" value="Genomic_DNA"/>
</dbReference>
<name>A0A2M8KCE1_9BACT</name>